<evidence type="ECO:0000313" key="2">
    <source>
        <dbReference type="Proteomes" id="UP000198318"/>
    </source>
</evidence>
<accession>A0A239NH15</accession>
<keyword evidence="2" id="KW-1185">Reference proteome</keyword>
<evidence type="ECO:0000313" key="1">
    <source>
        <dbReference type="EMBL" id="SNT54176.1"/>
    </source>
</evidence>
<name>A0A239NH15_9ACTN</name>
<dbReference type="Proteomes" id="UP000198318">
    <property type="component" value="Unassembled WGS sequence"/>
</dbReference>
<organism evidence="1 2">
    <name type="scientific">Actinomadura meyerae</name>
    <dbReference type="NCBI Taxonomy" id="240840"/>
    <lineage>
        <taxon>Bacteria</taxon>
        <taxon>Bacillati</taxon>
        <taxon>Actinomycetota</taxon>
        <taxon>Actinomycetes</taxon>
        <taxon>Streptosporangiales</taxon>
        <taxon>Thermomonosporaceae</taxon>
        <taxon>Actinomadura</taxon>
    </lineage>
</organism>
<dbReference type="AlphaFoldDB" id="A0A239NH15"/>
<dbReference type="RefSeq" id="WP_089329812.1">
    <property type="nucleotide sequence ID" value="NZ_FZOR01000041.1"/>
</dbReference>
<gene>
    <name evidence="1" type="ORF">SAMN05443665_104151</name>
</gene>
<dbReference type="EMBL" id="FZOR01000041">
    <property type="protein sequence ID" value="SNT54176.1"/>
    <property type="molecule type" value="Genomic_DNA"/>
</dbReference>
<dbReference type="OrthoDB" id="4554396at2"/>
<proteinExistence type="predicted"/>
<protein>
    <submittedName>
        <fullName evidence="1">Uncharacterized protein</fullName>
    </submittedName>
</protein>
<sequence>MTDDFTGDIDIVLDLRGYKPAVTEAKDFGALWDQLEPALLGRDLSERPAFYLDTPSDGSVGIQIARLRPGGVGPVRPETRFNVVAVRERPRLRYRCRVCAGQGTGTYGPFVCPECRQAGQDDRICDEHVVVLAGALTSTCPEHRPGCAHQGCPAPATFRCAGNRCRSRTAWCDAHRRGHPRNPDLDYCPSCYDVHFPVCEEPSCRGVGTVACEYVLEKATGRQCGRRSCTRHAHRWQVYGGERVGLGLCRQHRAQHGMTADDVLTQIVVASAVRRPAMRPPSLAGFAHNLRNADHRRLAVDYPAINARLAKLYAELKGTKVRMRDADRHLAAWKRQVEAETSASAEGERILERLRMLVRQYDRRYGEPIAESLRLVQYKAATAQRPGLLFVDVAEDLRGLFAGKGRKHLMAYSDQLGLQVRLEGGGGRR</sequence>
<reference evidence="1 2" key="1">
    <citation type="submission" date="2017-06" db="EMBL/GenBank/DDBJ databases">
        <authorList>
            <person name="Kim H.J."/>
            <person name="Triplett B.A."/>
        </authorList>
    </citation>
    <scope>NUCLEOTIDE SEQUENCE [LARGE SCALE GENOMIC DNA]</scope>
    <source>
        <strain evidence="1 2">DSM 44715</strain>
    </source>
</reference>